<dbReference type="AlphaFoldDB" id="A0AAD5K2F5"/>
<sequence length="193" mass="21778">MISGDVAVYFASPFFLVEVCWWSVIVEYYSFCLLTTSPSFPVHDLPFQFSFFKLLGVGTSKIRTYSHGHNLVYDNNTLGRPIVLGDVDNKYFMMTNKHLTMCSYTSLAPSLWLVECDGYILPYSSCVDSVFLLLGVGTSKIRTYSHGHNLVYDNNTLGRPIVLGDVDNKYFMMTNEHLTVCSYTSLTSFLVGC</sequence>
<protein>
    <submittedName>
        <fullName evidence="1">Uncharacterized protein</fullName>
    </submittedName>
</protein>
<dbReference type="EMBL" id="JAIXMP010000010">
    <property type="protein sequence ID" value="KAI9266561.1"/>
    <property type="molecule type" value="Genomic_DNA"/>
</dbReference>
<keyword evidence="2" id="KW-1185">Reference proteome</keyword>
<gene>
    <name evidence="1" type="ORF">BDA99DRAFT_535985</name>
</gene>
<accession>A0AAD5K2F5</accession>
<reference evidence="1" key="1">
    <citation type="journal article" date="2022" name="IScience">
        <title>Evolution of zygomycete secretomes and the origins of terrestrial fungal ecologies.</title>
        <authorList>
            <person name="Chang Y."/>
            <person name="Wang Y."/>
            <person name="Mondo S."/>
            <person name="Ahrendt S."/>
            <person name="Andreopoulos W."/>
            <person name="Barry K."/>
            <person name="Beard J."/>
            <person name="Benny G.L."/>
            <person name="Blankenship S."/>
            <person name="Bonito G."/>
            <person name="Cuomo C."/>
            <person name="Desiro A."/>
            <person name="Gervers K.A."/>
            <person name="Hundley H."/>
            <person name="Kuo A."/>
            <person name="LaButti K."/>
            <person name="Lang B.F."/>
            <person name="Lipzen A."/>
            <person name="O'Donnell K."/>
            <person name="Pangilinan J."/>
            <person name="Reynolds N."/>
            <person name="Sandor L."/>
            <person name="Smith M.E."/>
            <person name="Tsang A."/>
            <person name="Grigoriev I.V."/>
            <person name="Stajich J.E."/>
            <person name="Spatafora J.W."/>
        </authorList>
    </citation>
    <scope>NUCLEOTIDE SEQUENCE</scope>
    <source>
        <strain evidence="1">RSA 2281</strain>
    </source>
</reference>
<evidence type="ECO:0000313" key="2">
    <source>
        <dbReference type="Proteomes" id="UP001209540"/>
    </source>
</evidence>
<dbReference type="Proteomes" id="UP001209540">
    <property type="component" value="Unassembled WGS sequence"/>
</dbReference>
<organism evidence="1 2">
    <name type="scientific">Phascolomyces articulosus</name>
    <dbReference type="NCBI Taxonomy" id="60185"/>
    <lineage>
        <taxon>Eukaryota</taxon>
        <taxon>Fungi</taxon>
        <taxon>Fungi incertae sedis</taxon>
        <taxon>Mucoromycota</taxon>
        <taxon>Mucoromycotina</taxon>
        <taxon>Mucoromycetes</taxon>
        <taxon>Mucorales</taxon>
        <taxon>Lichtheimiaceae</taxon>
        <taxon>Phascolomyces</taxon>
    </lineage>
</organism>
<comment type="caution">
    <text evidence="1">The sequence shown here is derived from an EMBL/GenBank/DDBJ whole genome shotgun (WGS) entry which is preliminary data.</text>
</comment>
<reference evidence="1" key="2">
    <citation type="submission" date="2023-02" db="EMBL/GenBank/DDBJ databases">
        <authorList>
            <consortium name="DOE Joint Genome Institute"/>
            <person name="Mondo S.J."/>
            <person name="Chang Y."/>
            <person name="Wang Y."/>
            <person name="Ahrendt S."/>
            <person name="Andreopoulos W."/>
            <person name="Barry K."/>
            <person name="Beard J."/>
            <person name="Benny G.L."/>
            <person name="Blankenship S."/>
            <person name="Bonito G."/>
            <person name="Cuomo C."/>
            <person name="Desiro A."/>
            <person name="Gervers K.A."/>
            <person name="Hundley H."/>
            <person name="Kuo A."/>
            <person name="LaButti K."/>
            <person name="Lang B.F."/>
            <person name="Lipzen A."/>
            <person name="O'Donnell K."/>
            <person name="Pangilinan J."/>
            <person name="Reynolds N."/>
            <person name="Sandor L."/>
            <person name="Smith M.W."/>
            <person name="Tsang A."/>
            <person name="Grigoriev I.V."/>
            <person name="Stajich J.E."/>
            <person name="Spatafora J.W."/>
        </authorList>
    </citation>
    <scope>NUCLEOTIDE SEQUENCE</scope>
    <source>
        <strain evidence="1">RSA 2281</strain>
    </source>
</reference>
<evidence type="ECO:0000313" key="1">
    <source>
        <dbReference type="EMBL" id="KAI9266561.1"/>
    </source>
</evidence>
<name>A0AAD5K2F5_9FUNG</name>
<proteinExistence type="predicted"/>